<name>A0AAV1VXF1_LUPLU</name>
<keyword evidence="14" id="KW-1185">Reference proteome</keyword>
<evidence type="ECO:0000313" key="14">
    <source>
        <dbReference type="Proteomes" id="UP001497480"/>
    </source>
</evidence>
<feature type="transmembrane region" description="Helical" evidence="11">
    <location>
        <begin position="328"/>
        <end position="348"/>
    </location>
</feature>
<keyword evidence="5" id="KW-0611">Plant defense</keyword>
<accession>A0AAV1VXF1</accession>
<evidence type="ECO:0000256" key="6">
    <source>
        <dbReference type="ARBA" id="ARBA00022989"/>
    </source>
</evidence>
<evidence type="ECO:0000256" key="3">
    <source>
        <dbReference type="ARBA" id="ARBA00022692"/>
    </source>
</evidence>
<evidence type="ECO:0000256" key="10">
    <source>
        <dbReference type="SAM" id="MobiDB-lite"/>
    </source>
</evidence>
<dbReference type="PROSITE" id="PS01031">
    <property type="entry name" value="SHSP"/>
    <property type="match status" value="1"/>
</dbReference>
<dbReference type="CDD" id="cd06464">
    <property type="entry name" value="ACD_sHsps-like"/>
    <property type="match status" value="1"/>
</dbReference>
<keyword evidence="4" id="KW-0677">Repeat</keyword>
<keyword evidence="7 11" id="KW-0472">Membrane</keyword>
<dbReference type="GO" id="GO:0034605">
    <property type="term" value="P:cellular response to heat"/>
    <property type="evidence" value="ECO:0007669"/>
    <property type="project" value="TreeGrafter"/>
</dbReference>
<feature type="domain" description="SHSP" evidence="12">
    <location>
        <begin position="19"/>
        <end position="124"/>
    </location>
</feature>
<reference evidence="13 14" key="1">
    <citation type="submission" date="2024-03" db="EMBL/GenBank/DDBJ databases">
        <authorList>
            <person name="Martinez-Hernandez J."/>
        </authorList>
    </citation>
    <scope>NUCLEOTIDE SEQUENCE [LARGE SCALE GENOMIC DNA]</scope>
</reference>
<proteinExistence type="inferred from homology"/>
<dbReference type="Proteomes" id="UP001497480">
    <property type="component" value="Unassembled WGS sequence"/>
</dbReference>
<dbReference type="PANTHER" id="PTHR43670">
    <property type="entry name" value="HEAT SHOCK PROTEIN 26"/>
    <property type="match status" value="1"/>
</dbReference>
<dbReference type="Pfam" id="PF00011">
    <property type="entry name" value="HSP20"/>
    <property type="match status" value="1"/>
</dbReference>
<evidence type="ECO:0000256" key="11">
    <source>
        <dbReference type="SAM" id="Phobius"/>
    </source>
</evidence>
<comment type="similarity">
    <text evidence="8 9">Belongs to the small heat shock protein (HSP20) family.</text>
</comment>
<comment type="caution">
    <text evidence="13">The sequence shown here is derived from an EMBL/GenBank/DDBJ whole genome shotgun (WGS) entry which is preliminary data.</text>
</comment>
<dbReference type="PANTHER" id="PTHR43670:SF121">
    <property type="entry name" value="PROTEIN RESTRICTED TEV MOVEMENT 2"/>
    <property type="match status" value="1"/>
</dbReference>
<evidence type="ECO:0000256" key="8">
    <source>
        <dbReference type="PROSITE-ProRule" id="PRU00285"/>
    </source>
</evidence>
<evidence type="ECO:0000256" key="7">
    <source>
        <dbReference type="ARBA" id="ARBA00023136"/>
    </source>
</evidence>
<gene>
    <name evidence="13" type="ORF">LLUT_LOCUS2824</name>
</gene>
<dbReference type="GO" id="GO:0005886">
    <property type="term" value="C:plasma membrane"/>
    <property type="evidence" value="ECO:0007669"/>
    <property type="project" value="UniProtKB-SubCell"/>
</dbReference>
<evidence type="ECO:0000256" key="5">
    <source>
        <dbReference type="ARBA" id="ARBA00022821"/>
    </source>
</evidence>
<keyword evidence="2" id="KW-1003">Cell membrane</keyword>
<keyword evidence="6 11" id="KW-1133">Transmembrane helix</keyword>
<dbReference type="EMBL" id="CAXHTB010000002">
    <property type="protein sequence ID" value="CAL0301764.1"/>
    <property type="molecule type" value="Genomic_DNA"/>
</dbReference>
<feature type="region of interest" description="Disordered" evidence="10">
    <location>
        <begin position="109"/>
        <end position="197"/>
    </location>
</feature>
<evidence type="ECO:0000256" key="9">
    <source>
        <dbReference type="RuleBase" id="RU003616"/>
    </source>
</evidence>
<organism evidence="13 14">
    <name type="scientific">Lupinus luteus</name>
    <name type="common">European yellow lupine</name>
    <dbReference type="NCBI Taxonomy" id="3873"/>
    <lineage>
        <taxon>Eukaryota</taxon>
        <taxon>Viridiplantae</taxon>
        <taxon>Streptophyta</taxon>
        <taxon>Embryophyta</taxon>
        <taxon>Tracheophyta</taxon>
        <taxon>Spermatophyta</taxon>
        <taxon>Magnoliopsida</taxon>
        <taxon>eudicotyledons</taxon>
        <taxon>Gunneridae</taxon>
        <taxon>Pentapetalae</taxon>
        <taxon>rosids</taxon>
        <taxon>fabids</taxon>
        <taxon>Fabales</taxon>
        <taxon>Fabaceae</taxon>
        <taxon>Papilionoideae</taxon>
        <taxon>50 kb inversion clade</taxon>
        <taxon>genistoids sensu lato</taxon>
        <taxon>core genistoids</taxon>
        <taxon>Genisteae</taxon>
        <taxon>Lupinus</taxon>
    </lineage>
</organism>
<evidence type="ECO:0000256" key="2">
    <source>
        <dbReference type="ARBA" id="ARBA00022475"/>
    </source>
</evidence>
<evidence type="ECO:0000313" key="13">
    <source>
        <dbReference type="EMBL" id="CAL0301764.1"/>
    </source>
</evidence>
<evidence type="ECO:0000256" key="4">
    <source>
        <dbReference type="ARBA" id="ARBA00022737"/>
    </source>
</evidence>
<sequence length="356" mass="40209">MAMRQKLPTFITQQPSLHPMYENVVPKSEMKEIEEAYLLHIQLPGFTKERIRITFVGTSRMLRVAGERPIVGGNKWSHLDQSYPIPQNCEVQKLQANFEQGILTVTMPKNLKESIPQKSTTNSDGDKKSPSLPSTVKEFVGQKGAQRDTPTAQGPNEIPSEPFFREPRPQNVQEESLQKAKITAAAPKQQTGKSEKIQKEIEAQPTLIVDSIKHIDEKFQEEIRQKTKLATVKKRLSEKEEKESVTKKEDKEEYEIPYKSRNVEKYMDQMEIFKGKEIMTRKYSPKSSAPKASEKDTIGKGIRQVVASASQILRRIGEGKLNDEEKPLVANIGAAVIVIVALGAYLSYTFVSSHKT</sequence>
<dbReference type="InterPro" id="IPR002068">
    <property type="entry name" value="A-crystallin/Hsp20_dom"/>
</dbReference>
<protein>
    <recommendedName>
        <fullName evidence="12">SHSP domain-containing protein</fullName>
    </recommendedName>
</protein>
<comment type="subcellular location">
    <subcellularLocation>
        <location evidence="1">Cell membrane</location>
        <topology evidence="1">Single-pass membrane protein</topology>
    </subcellularLocation>
</comment>
<evidence type="ECO:0000256" key="1">
    <source>
        <dbReference type="ARBA" id="ARBA00004162"/>
    </source>
</evidence>
<dbReference type="GO" id="GO:0006952">
    <property type="term" value="P:defense response"/>
    <property type="evidence" value="ECO:0007669"/>
    <property type="project" value="UniProtKB-KW"/>
</dbReference>
<dbReference type="Gene3D" id="2.60.40.790">
    <property type="match status" value="1"/>
</dbReference>
<dbReference type="SUPFAM" id="SSF49764">
    <property type="entry name" value="HSP20-like chaperones"/>
    <property type="match status" value="1"/>
</dbReference>
<dbReference type="AlphaFoldDB" id="A0AAV1VXF1"/>
<dbReference type="InterPro" id="IPR008978">
    <property type="entry name" value="HSP20-like_chaperone"/>
</dbReference>
<evidence type="ECO:0000259" key="12">
    <source>
        <dbReference type="PROSITE" id="PS01031"/>
    </source>
</evidence>
<keyword evidence="3 11" id="KW-0812">Transmembrane</keyword>